<dbReference type="InterPro" id="IPR008978">
    <property type="entry name" value="HSP20-like_chaperone"/>
</dbReference>
<evidence type="ECO:0000256" key="2">
    <source>
        <dbReference type="RuleBase" id="RU003616"/>
    </source>
</evidence>
<dbReference type="PROSITE" id="PS01031">
    <property type="entry name" value="SHSP"/>
    <property type="match status" value="1"/>
</dbReference>
<dbReference type="EMBL" id="VYKL01000026">
    <property type="protein sequence ID" value="KAA9021726.1"/>
    <property type="molecule type" value="Genomic_DNA"/>
</dbReference>
<dbReference type="CDD" id="cd06464">
    <property type="entry name" value="ACD_sHsps-like"/>
    <property type="match status" value="1"/>
</dbReference>
<dbReference type="RefSeq" id="WP_150441253.1">
    <property type="nucleotide sequence ID" value="NZ_VYKL01000026.1"/>
</dbReference>
<reference evidence="4 5" key="1">
    <citation type="submission" date="2019-09" db="EMBL/GenBank/DDBJ databases">
        <title>Whole genome sequences of isolates from the Mars Exploration Rovers.</title>
        <authorList>
            <person name="Seuylemezian A."/>
            <person name="Vaishampayan P."/>
        </authorList>
    </citation>
    <scope>NUCLEOTIDE SEQUENCE [LARGE SCALE GENOMIC DNA]</scope>
    <source>
        <strain evidence="4 5">MER_TA_151</strain>
    </source>
</reference>
<feature type="domain" description="SHSP" evidence="3">
    <location>
        <begin position="43"/>
        <end position="155"/>
    </location>
</feature>
<dbReference type="Gene3D" id="2.60.40.790">
    <property type="match status" value="1"/>
</dbReference>
<dbReference type="Proteomes" id="UP000326671">
    <property type="component" value="Unassembled WGS sequence"/>
</dbReference>
<evidence type="ECO:0000259" key="3">
    <source>
        <dbReference type="PROSITE" id="PS01031"/>
    </source>
</evidence>
<dbReference type="InterPro" id="IPR002068">
    <property type="entry name" value="A-crystallin/Hsp20_dom"/>
</dbReference>
<gene>
    <name evidence="4" type="ORF">F4V44_17260</name>
</gene>
<organism evidence="4 5">
    <name type="scientific">Niallia endozanthoxylica</name>
    <dbReference type="NCBI Taxonomy" id="2036016"/>
    <lineage>
        <taxon>Bacteria</taxon>
        <taxon>Bacillati</taxon>
        <taxon>Bacillota</taxon>
        <taxon>Bacilli</taxon>
        <taxon>Bacillales</taxon>
        <taxon>Bacillaceae</taxon>
        <taxon>Niallia</taxon>
    </lineage>
</organism>
<evidence type="ECO:0000313" key="4">
    <source>
        <dbReference type="EMBL" id="KAA9021726.1"/>
    </source>
</evidence>
<keyword evidence="5" id="KW-1185">Reference proteome</keyword>
<comment type="similarity">
    <text evidence="1 2">Belongs to the small heat shock protein (HSP20) family.</text>
</comment>
<dbReference type="OrthoDB" id="2861948at2"/>
<protein>
    <submittedName>
        <fullName evidence="4">Hsp20/alpha crystallin family protein</fullName>
    </submittedName>
</protein>
<accession>A0A5J5HMV3</accession>
<dbReference type="SUPFAM" id="SSF49764">
    <property type="entry name" value="HSP20-like chaperones"/>
    <property type="match status" value="1"/>
</dbReference>
<evidence type="ECO:0000313" key="5">
    <source>
        <dbReference type="Proteomes" id="UP000326671"/>
    </source>
</evidence>
<proteinExistence type="inferred from homology"/>
<comment type="caution">
    <text evidence="4">The sequence shown here is derived from an EMBL/GenBank/DDBJ whole genome shotgun (WGS) entry which is preliminary data.</text>
</comment>
<evidence type="ECO:0000256" key="1">
    <source>
        <dbReference type="PROSITE-ProRule" id="PRU00285"/>
    </source>
</evidence>
<dbReference type="AlphaFoldDB" id="A0A5J5HMV3"/>
<dbReference type="Pfam" id="PF00011">
    <property type="entry name" value="HSP20"/>
    <property type="match status" value="1"/>
</dbReference>
<sequence length="158" mass="18695">MNPDNLRHWFALTQQFQQEQFWKQALNPDVLAKEGRKNFENNLLKTRDTFPLCDLYQKEHLLFLEIELPGLTTEDIKVSFEQGKVIIKGHYHTLKTGSNYFLKERMSKAFIKEIAMPFPIIESLIRHTFSNGLFTLILPIQEDDEEEIQIEIEKEINN</sequence>
<name>A0A5J5HMV3_9BACI</name>